<dbReference type="AlphaFoldDB" id="H2Y6P2"/>
<dbReference type="Ensembl" id="ENSCSAVT00000001001.1">
    <property type="protein sequence ID" value="ENSCSAVP00000000990.1"/>
    <property type="gene ID" value="ENSCSAVG00000000558.1"/>
</dbReference>
<reference evidence="2" key="2">
    <citation type="submission" date="2025-08" db="UniProtKB">
        <authorList>
            <consortium name="Ensembl"/>
        </authorList>
    </citation>
    <scope>IDENTIFICATION</scope>
</reference>
<dbReference type="Proteomes" id="UP000007875">
    <property type="component" value="Unassembled WGS sequence"/>
</dbReference>
<reference evidence="3" key="1">
    <citation type="submission" date="2003-08" db="EMBL/GenBank/DDBJ databases">
        <authorList>
            <person name="Birren B."/>
            <person name="Nusbaum C."/>
            <person name="Abebe A."/>
            <person name="Abouelleil A."/>
            <person name="Adekoya E."/>
            <person name="Ait-zahra M."/>
            <person name="Allen N."/>
            <person name="Allen T."/>
            <person name="An P."/>
            <person name="Anderson M."/>
            <person name="Anderson S."/>
            <person name="Arachchi H."/>
            <person name="Armbruster J."/>
            <person name="Bachantsang P."/>
            <person name="Baldwin J."/>
            <person name="Barry A."/>
            <person name="Bayul T."/>
            <person name="Blitshsteyn B."/>
            <person name="Bloom T."/>
            <person name="Blye J."/>
            <person name="Boguslavskiy L."/>
            <person name="Borowsky M."/>
            <person name="Boukhgalter B."/>
            <person name="Brunache A."/>
            <person name="Butler J."/>
            <person name="Calixte N."/>
            <person name="Calvo S."/>
            <person name="Camarata J."/>
            <person name="Campo K."/>
            <person name="Chang J."/>
            <person name="Cheshatsang Y."/>
            <person name="Citroen M."/>
            <person name="Collymore A."/>
            <person name="Considine T."/>
            <person name="Cook A."/>
            <person name="Cooke P."/>
            <person name="Corum B."/>
            <person name="Cuomo C."/>
            <person name="David R."/>
            <person name="Dawoe T."/>
            <person name="Degray S."/>
            <person name="Dodge S."/>
            <person name="Dooley K."/>
            <person name="Dorje P."/>
            <person name="Dorjee K."/>
            <person name="Dorris L."/>
            <person name="Duffey N."/>
            <person name="Dupes A."/>
            <person name="Elkins T."/>
            <person name="Engels R."/>
            <person name="Erickson J."/>
            <person name="Farina A."/>
            <person name="Faro S."/>
            <person name="Ferreira P."/>
            <person name="Fischer H."/>
            <person name="Fitzgerald M."/>
            <person name="Foley K."/>
            <person name="Gage D."/>
            <person name="Galagan J."/>
            <person name="Gearin G."/>
            <person name="Gnerre S."/>
            <person name="Gnirke A."/>
            <person name="Goyette A."/>
            <person name="Graham J."/>
            <person name="Grandbois E."/>
            <person name="Gyaltsen K."/>
            <person name="Hafez N."/>
            <person name="Hagopian D."/>
            <person name="Hagos B."/>
            <person name="Hall J."/>
            <person name="Hatcher B."/>
            <person name="Heller A."/>
            <person name="Higgins H."/>
            <person name="Honan T."/>
            <person name="Horn A."/>
            <person name="Houde N."/>
            <person name="Hughes L."/>
            <person name="Hulme W."/>
            <person name="Husby E."/>
            <person name="Iliev I."/>
            <person name="Jaffe D."/>
            <person name="Jones C."/>
            <person name="Kamal M."/>
            <person name="Kamat A."/>
            <person name="Kamvysselis M."/>
            <person name="Karlsson E."/>
            <person name="Kells C."/>
            <person name="Kieu A."/>
            <person name="Kisner P."/>
            <person name="Kodira C."/>
            <person name="Kulbokas E."/>
            <person name="Labutti K."/>
            <person name="Lama D."/>
            <person name="Landers T."/>
            <person name="Leger J."/>
            <person name="Levine S."/>
            <person name="Lewis D."/>
            <person name="Lewis T."/>
            <person name="Lindblad-toh K."/>
            <person name="Liu X."/>
            <person name="Lokyitsang T."/>
            <person name="Lokyitsang Y."/>
            <person name="Lucien O."/>
            <person name="Lui A."/>
            <person name="Ma L.J."/>
            <person name="Mabbitt R."/>
            <person name="Macdonald J."/>
            <person name="Maclean C."/>
            <person name="Major J."/>
            <person name="Manning J."/>
            <person name="Marabella R."/>
            <person name="Maru K."/>
            <person name="Matthews C."/>
            <person name="Mauceli E."/>
            <person name="Mccarthy M."/>
            <person name="Mcdonough S."/>
            <person name="Mcghee T."/>
            <person name="Meldrim J."/>
            <person name="Meneus L."/>
            <person name="Mesirov J."/>
            <person name="Mihalev A."/>
            <person name="Mihova T."/>
            <person name="Mikkelsen T."/>
            <person name="Mlenga V."/>
            <person name="Moru K."/>
            <person name="Mozes J."/>
            <person name="Mulrain L."/>
            <person name="Munson G."/>
            <person name="Naylor J."/>
            <person name="Newes C."/>
            <person name="Nguyen C."/>
            <person name="Nguyen N."/>
            <person name="Nguyen T."/>
            <person name="Nicol R."/>
            <person name="Nielsen C."/>
            <person name="Nizzari M."/>
            <person name="Norbu C."/>
            <person name="Norbu N."/>
            <person name="O'donnell P."/>
            <person name="Okoawo O."/>
            <person name="O'leary S."/>
            <person name="Omotosho B."/>
            <person name="O'neill K."/>
            <person name="Osman S."/>
            <person name="Parker S."/>
            <person name="Perrin D."/>
            <person name="Phunkhang P."/>
            <person name="Piqani B."/>
            <person name="Purcell S."/>
            <person name="Rachupka T."/>
            <person name="Ramasamy U."/>
            <person name="Rameau R."/>
            <person name="Ray V."/>
            <person name="Raymond C."/>
            <person name="Retta R."/>
            <person name="Richardson S."/>
            <person name="Rise C."/>
            <person name="Rodriguez J."/>
            <person name="Rogers J."/>
            <person name="Rogov P."/>
            <person name="Rutman M."/>
            <person name="Schupbach R."/>
            <person name="Seaman C."/>
            <person name="Settipalli S."/>
            <person name="Sharpe T."/>
            <person name="Sheridan J."/>
            <person name="Sherpa N."/>
            <person name="Shi J."/>
            <person name="Smirnov S."/>
            <person name="Smith C."/>
            <person name="Sougnez C."/>
            <person name="Spencer B."/>
            <person name="Stalker J."/>
            <person name="Stange-thomann N."/>
            <person name="Stavropoulos S."/>
            <person name="Stetson K."/>
            <person name="Stone C."/>
            <person name="Stone S."/>
            <person name="Stubbs M."/>
            <person name="Talamas J."/>
            <person name="Tchuinga P."/>
            <person name="Tenzing P."/>
            <person name="Tesfaye S."/>
            <person name="Theodore J."/>
            <person name="Thoulutsang Y."/>
            <person name="Topham K."/>
            <person name="Towey S."/>
            <person name="Tsamla T."/>
            <person name="Tsomo N."/>
            <person name="Vallee D."/>
            <person name="Vassiliev H."/>
            <person name="Venkataraman V."/>
            <person name="Vinson J."/>
            <person name="Vo A."/>
            <person name="Wade C."/>
            <person name="Wang S."/>
            <person name="Wangchuk T."/>
            <person name="Wangdi T."/>
            <person name="Whittaker C."/>
            <person name="Wilkinson J."/>
            <person name="Wu Y."/>
            <person name="Wyman D."/>
            <person name="Yadav S."/>
            <person name="Yang S."/>
            <person name="Yang X."/>
            <person name="Yeager S."/>
            <person name="Yee E."/>
            <person name="Young G."/>
            <person name="Zainoun J."/>
            <person name="Zembeck L."/>
            <person name="Zimmer A."/>
            <person name="Zody M."/>
            <person name="Lander E."/>
        </authorList>
    </citation>
    <scope>NUCLEOTIDE SEQUENCE [LARGE SCALE GENOMIC DNA]</scope>
</reference>
<feature type="compositionally biased region" description="Pro residues" evidence="1">
    <location>
        <begin position="24"/>
        <end position="41"/>
    </location>
</feature>
<accession>H2Y6P2</accession>
<name>H2Y6P2_CIOSA</name>
<feature type="region of interest" description="Disordered" evidence="1">
    <location>
        <begin position="1"/>
        <end position="49"/>
    </location>
</feature>
<proteinExistence type="predicted"/>
<evidence type="ECO:0000313" key="3">
    <source>
        <dbReference type="Proteomes" id="UP000007875"/>
    </source>
</evidence>
<dbReference type="HOGENOM" id="CLU_1411719_0_0_1"/>
<evidence type="ECO:0000256" key="1">
    <source>
        <dbReference type="SAM" id="MobiDB-lite"/>
    </source>
</evidence>
<reference evidence="2" key="3">
    <citation type="submission" date="2025-09" db="UniProtKB">
        <authorList>
            <consortium name="Ensembl"/>
        </authorList>
    </citation>
    <scope>IDENTIFICATION</scope>
</reference>
<organism evidence="2 3">
    <name type="scientific">Ciona savignyi</name>
    <name type="common">Pacific transparent sea squirt</name>
    <dbReference type="NCBI Taxonomy" id="51511"/>
    <lineage>
        <taxon>Eukaryota</taxon>
        <taxon>Metazoa</taxon>
        <taxon>Chordata</taxon>
        <taxon>Tunicata</taxon>
        <taxon>Ascidiacea</taxon>
        <taxon>Phlebobranchia</taxon>
        <taxon>Cionidae</taxon>
        <taxon>Ciona</taxon>
    </lineage>
</organism>
<evidence type="ECO:0000313" key="2">
    <source>
        <dbReference type="Ensembl" id="ENSCSAVP00000000990.1"/>
    </source>
</evidence>
<keyword evidence="3" id="KW-1185">Reference proteome</keyword>
<dbReference type="InParanoid" id="H2Y6P2"/>
<protein>
    <submittedName>
        <fullName evidence="2">Uncharacterized protein</fullName>
    </submittedName>
</protein>
<sequence length="193" mass="21397">QQQPPQPQHITPYPYHDLQQLYPQPAPLPYPTIPISRPNPPQQTSRSTQVDHLVSAIGGSQRAIYPIPTFAGQNRPISSTHSPQVIGYRGNVLYRESQCGGIPTRQPSQPTYPHIYYGDRYMRGQQMQIPYPGGIPGERHADESLGGSAQRGVAMPTTLMPAVPAALYHHDYDQPQNGHRMATSSNLHSHPIV</sequence>
<dbReference type="GeneTree" id="ENSGT00660000097314"/>